<feature type="compositionally biased region" description="Polar residues" evidence="1">
    <location>
        <begin position="34"/>
        <end position="44"/>
    </location>
</feature>
<reference evidence="3" key="1">
    <citation type="submission" date="2022-11" db="UniProtKB">
        <authorList>
            <consortium name="WormBaseParasite"/>
        </authorList>
    </citation>
    <scope>IDENTIFICATION</scope>
</reference>
<feature type="compositionally biased region" description="Low complexity" evidence="1">
    <location>
        <begin position="45"/>
        <end position="60"/>
    </location>
</feature>
<evidence type="ECO:0000313" key="3">
    <source>
        <dbReference type="WBParaSite" id="nRc.2.0.1.t10137-RA"/>
    </source>
</evidence>
<feature type="region of interest" description="Disordered" evidence="1">
    <location>
        <begin position="98"/>
        <end position="154"/>
    </location>
</feature>
<evidence type="ECO:0000313" key="2">
    <source>
        <dbReference type="Proteomes" id="UP000887565"/>
    </source>
</evidence>
<dbReference type="AlphaFoldDB" id="A0A915I8E3"/>
<name>A0A915I8E3_ROMCU</name>
<dbReference type="Proteomes" id="UP000887565">
    <property type="component" value="Unplaced"/>
</dbReference>
<organism evidence="2 3">
    <name type="scientific">Romanomermis culicivorax</name>
    <name type="common">Nematode worm</name>
    <dbReference type="NCBI Taxonomy" id="13658"/>
    <lineage>
        <taxon>Eukaryota</taxon>
        <taxon>Metazoa</taxon>
        <taxon>Ecdysozoa</taxon>
        <taxon>Nematoda</taxon>
        <taxon>Enoplea</taxon>
        <taxon>Dorylaimia</taxon>
        <taxon>Mermithida</taxon>
        <taxon>Mermithoidea</taxon>
        <taxon>Mermithidae</taxon>
        <taxon>Romanomermis</taxon>
    </lineage>
</organism>
<accession>A0A915I8E3</accession>
<keyword evidence="2" id="KW-1185">Reference proteome</keyword>
<proteinExistence type="predicted"/>
<protein>
    <submittedName>
        <fullName evidence="3">Uncharacterized protein</fullName>
    </submittedName>
</protein>
<sequence length="154" mass="17223">MGSTVRKFFTCFSTNDENRRETRPTTKKSPCCKGSSSDSPYPNHSDSPYSPPSVNVSPSNQHNFLPTFLADGDGQLIVDDHCVILEPNPHWDCRDEQITLEQNTPMVGQARSDDSRSQPPPPPYERDTNLNRRYSPPPAYFEAIMGNPQVGNPV</sequence>
<evidence type="ECO:0000256" key="1">
    <source>
        <dbReference type="SAM" id="MobiDB-lite"/>
    </source>
</evidence>
<dbReference type="WBParaSite" id="nRc.2.0.1.t10137-RA">
    <property type="protein sequence ID" value="nRc.2.0.1.t10137-RA"/>
    <property type="gene ID" value="nRc.2.0.1.g10137"/>
</dbReference>
<feature type="region of interest" description="Disordered" evidence="1">
    <location>
        <begin position="16"/>
        <end position="66"/>
    </location>
</feature>